<dbReference type="CDD" id="cd16936">
    <property type="entry name" value="HATPase_RsbW-like"/>
    <property type="match status" value="1"/>
</dbReference>
<dbReference type="Gene3D" id="3.30.450.20">
    <property type="entry name" value="PAS domain"/>
    <property type="match status" value="1"/>
</dbReference>
<evidence type="ECO:0000256" key="5">
    <source>
        <dbReference type="ARBA" id="ARBA00022741"/>
    </source>
</evidence>
<evidence type="ECO:0000259" key="17">
    <source>
        <dbReference type="SMART" id="SM00331"/>
    </source>
</evidence>
<keyword evidence="6" id="KW-0418">Kinase</keyword>
<evidence type="ECO:0000256" key="2">
    <source>
        <dbReference type="ARBA" id="ARBA00022553"/>
    </source>
</evidence>
<sequence length="737" mass="79534">MRSDDVLTAVETGLWQWDHATGLITLDAVAARLMGLPPRSTTLSESAMRARVHVEDWIDLHRVAGMAAAENRTAEVRFRVLARNGSVRRTLRARIHSEGDSGDFALSGLIEEVDGDRSEEGRRSGDWRLSREAFLLDAGRALAEARTTGEVLRVAGRLALPGFTPNGLAVFGVEGERLRVLGYHGYPVETPEDEARVKRLFRLTVGSDYPAAEAIRTGRALYIRSPAEYERRFPEAWQVIRGFGRKAWAYLPLTAGGRTIGAWLAGFPHRVSFTPDERSVLTTVARMLAQALARTHTLESERELSADLQHTMAPLGNPEVPGVQITTRYVPTGGGLQIGGDWYDVIPLPSGRVALVIGDVQGHDVRAAAIMAQLRIALRAYASEGHRPDAVLSRASRFLAGVATGTDARFATCLYLEADPRTGTLDVARAGHPDLAVRLPDGSTTLRPTAGGPPLGVLDEWAYPTTRISLQPEEVLLMCTDGLLETGGHDLHTGWIRLRAVLENHSADDLEKLADSIVQAVHGPPSHRLTGPLTDRREDDIALVMLRRPAPVGAGALRRTVLSVAQAEPARIAEARRQLAGLLRDWSDPEQIDGAVLMLSEMLANVLVHTDSDAMVVAELSGPMGERLLRVEVTDTSDELPHRREPGELASSGRGLLLMECLSDAWGVDPRGDGKTTWFELGEPARPAPTAEGAAGAGAGAGAATEHTSERWDPAIATHVPDTPRATRVAGDLPGDP</sequence>
<keyword evidence="7" id="KW-0378">Hydrolase</keyword>
<dbReference type="Gene3D" id="3.60.40.10">
    <property type="entry name" value="PPM-type phosphatase domain"/>
    <property type="match status" value="1"/>
</dbReference>
<keyword evidence="3" id="KW-0808">Transferase</keyword>
<dbReference type="FunFam" id="3.60.40.10:FF:000005">
    <property type="entry name" value="Serine/threonine protein phosphatase"/>
    <property type="match status" value="1"/>
</dbReference>
<keyword evidence="8" id="KW-0067">ATP-binding</keyword>
<dbReference type="Pfam" id="PF13581">
    <property type="entry name" value="HATPase_c_2"/>
    <property type="match status" value="1"/>
</dbReference>
<dbReference type="SMART" id="SM00331">
    <property type="entry name" value="PP2C_SIG"/>
    <property type="match status" value="1"/>
</dbReference>
<feature type="non-terminal residue" evidence="18">
    <location>
        <position position="737"/>
    </location>
</feature>
<evidence type="ECO:0000256" key="1">
    <source>
        <dbReference type="ARBA" id="ARBA00013081"/>
    </source>
</evidence>
<reference evidence="19" key="1">
    <citation type="submission" date="2019-10" db="EMBL/GenBank/DDBJ databases">
        <title>Streptomyces sp. nov., a novel actinobacterium isolated from alkaline environment.</title>
        <authorList>
            <person name="Golinska P."/>
        </authorList>
    </citation>
    <scope>NUCLEOTIDE SEQUENCE [LARGE SCALE GENOMIC DNA]</scope>
    <source>
        <strain evidence="19">DSM 42108</strain>
    </source>
</reference>
<evidence type="ECO:0000256" key="15">
    <source>
        <dbReference type="ARBA" id="ARBA00081350"/>
    </source>
</evidence>
<evidence type="ECO:0000256" key="16">
    <source>
        <dbReference type="SAM" id="MobiDB-lite"/>
    </source>
</evidence>
<name>A0A7W3T7F5_9ACTN</name>
<dbReference type="Pfam" id="PF13185">
    <property type="entry name" value="GAF_2"/>
    <property type="match status" value="1"/>
</dbReference>
<comment type="catalytic activity">
    <reaction evidence="12">
        <text>O-phospho-L-seryl-[protein] + H2O = L-seryl-[protein] + phosphate</text>
        <dbReference type="Rhea" id="RHEA:20629"/>
        <dbReference type="Rhea" id="RHEA-COMP:9863"/>
        <dbReference type="Rhea" id="RHEA-COMP:11604"/>
        <dbReference type="ChEBI" id="CHEBI:15377"/>
        <dbReference type="ChEBI" id="CHEBI:29999"/>
        <dbReference type="ChEBI" id="CHEBI:43474"/>
        <dbReference type="ChEBI" id="CHEBI:83421"/>
        <dbReference type="EC" id="3.1.3.16"/>
    </reaction>
</comment>
<dbReference type="SUPFAM" id="SSF81606">
    <property type="entry name" value="PP2C-like"/>
    <property type="match status" value="1"/>
</dbReference>
<dbReference type="SUPFAM" id="SSF55781">
    <property type="entry name" value="GAF domain-like"/>
    <property type="match status" value="1"/>
</dbReference>
<dbReference type="InterPro" id="IPR001932">
    <property type="entry name" value="PPM-type_phosphatase-like_dom"/>
</dbReference>
<dbReference type="GO" id="GO:0004722">
    <property type="term" value="F:protein serine/threonine phosphatase activity"/>
    <property type="evidence" value="ECO:0007669"/>
    <property type="project" value="UniProtKB-EC"/>
</dbReference>
<keyword evidence="5" id="KW-0547">Nucleotide-binding</keyword>
<feature type="region of interest" description="Disordered" evidence="16">
    <location>
        <begin position="684"/>
        <end position="737"/>
    </location>
</feature>
<dbReference type="InterPro" id="IPR029016">
    <property type="entry name" value="GAF-like_dom_sf"/>
</dbReference>
<evidence type="ECO:0000256" key="4">
    <source>
        <dbReference type="ARBA" id="ARBA00022723"/>
    </source>
</evidence>
<dbReference type="RefSeq" id="WP_182666742.1">
    <property type="nucleotide sequence ID" value="NZ_VKHS01000803.1"/>
</dbReference>
<keyword evidence="2" id="KW-0597">Phosphoprotein</keyword>
<comment type="function">
    <text evidence="13">Primarily acts as an independent SigF regulator that is sensitive to the osmosensory signal, mediating the cross talk of PknD with the SigF regulon. Possesses both phosphatase and kinase activities. The kinase domain functions as a classic anti-sigma factor-like kinase to phosphorylate the anti-anti-sigma factor domain at the canonical regulatory site, and the phosphatase domain antagonizes this activity.</text>
</comment>
<dbReference type="PANTHER" id="PTHR43156">
    <property type="entry name" value="STAGE II SPORULATION PROTEIN E-RELATED"/>
    <property type="match status" value="1"/>
</dbReference>
<feature type="domain" description="PPM-type phosphatase" evidence="17">
    <location>
        <begin position="320"/>
        <end position="548"/>
    </location>
</feature>
<keyword evidence="19" id="KW-1185">Reference proteome</keyword>
<dbReference type="GO" id="GO:0046872">
    <property type="term" value="F:metal ion binding"/>
    <property type="evidence" value="ECO:0007669"/>
    <property type="project" value="UniProtKB-KW"/>
</dbReference>
<evidence type="ECO:0000313" key="18">
    <source>
        <dbReference type="EMBL" id="MBB0232198.1"/>
    </source>
</evidence>
<dbReference type="InterPro" id="IPR003594">
    <property type="entry name" value="HATPase_dom"/>
</dbReference>
<evidence type="ECO:0000256" key="10">
    <source>
        <dbReference type="ARBA" id="ARBA00022912"/>
    </source>
</evidence>
<dbReference type="EC" id="3.1.3.16" evidence="1"/>
<dbReference type="Proteomes" id="UP000530234">
    <property type="component" value="Unassembled WGS sequence"/>
</dbReference>
<evidence type="ECO:0000256" key="9">
    <source>
        <dbReference type="ARBA" id="ARBA00022842"/>
    </source>
</evidence>
<organism evidence="18 19">
    <name type="scientific">Streptomyces calidiresistens</name>
    <dbReference type="NCBI Taxonomy" id="1485586"/>
    <lineage>
        <taxon>Bacteria</taxon>
        <taxon>Bacillati</taxon>
        <taxon>Actinomycetota</taxon>
        <taxon>Actinomycetes</taxon>
        <taxon>Kitasatosporales</taxon>
        <taxon>Streptomycetaceae</taxon>
        <taxon>Streptomyces</taxon>
    </lineage>
</organism>
<gene>
    <name evidence="18" type="ORF">FOE67_22530</name>
</gene>
<protein>
    <recommendedName>
        <fullName evidence="1">protein-serine/threonine phosphatase</fullName>
        <ecNumber evidence="1">3.1.3.16</ecNumber>
    </recommendedName>
    <alternativeName>
        <fullName evidence="15">Protein-serine/threonine phosphatase</fullName>
    </alternativeName>
    <alternativeName>
        <fullName evidence="14">Serine/threonine-protein kinase</fullName>
    </alternativeName>
</protein>
<evidence type="ECO:0000256" key="11">
    <source>
        <dbReference type="ARBA" id="ARBA00023211"/>
    </source>
</evidence>
<keyword evidence="11" id="KW-0464">Manganese</keyword>
<dbReference type="PANTHER" id="PTHR43156:SF2">
    <property type="entry name" value="STAGE II SPORULATION PROTEIN E"/>
    <property type="match status" value="1"/>
</dbReference>
<dbReference type="InterPro" id="IPR036890">
    <property type="entry name" value="HATPase_C_sf"/>
</dbReference>
<dbReference type="Gene3D" id="3.30.450.40">
    <property type="match status" value="1"/>
</dbReference>
<evidence type="ECO:0000256" key="7">
    <source>
        <dbReference type="ARBA" id="ARBA00022801"/>
    </source>
</evidence>
<dbReference type="GO" id="GO:0016301">
    <property type="term" value="F:kinase activity"/>
    <property type="evidence" value="ECO:0007669"/>
    <property type="project" value="UniProtKB-KW"/>
</dbReference>
<dbReference type="GO" id="GO:0005524">
    <property type="term" value="F:ATP binding"/>
    <property type="evidence" value="ECO:0007669"/>
    <property type="project" value="UniProtKB-KW"/>
</dbReference>
<keyword evidence="9" id="KW-0460">Magnesium</keyword>
<feature type="compositionally biased region" description="Low complexity" evidence="16">
    <location>
        <begin position="684"/>
        <end position="694"/>
    </location>
</feature>
<dbReference type="InterPro" id="IPR036457">
    <property type="entry name" value="PPM-type-like_dom_sf"/>
</dbReference>
<evidence type="ECO:0000256" key="3">
    <source>
        <dbReference type="ARBA" id="ARBA00022679"/>
    </source>
</evidence>
<evidence type="ECO:0000256" key="13">
    <source>
        <dbReference type="ARBA" id="ARBA00056274"/>
    </source>
</evidence>
<evidence type="ECO:0000256" key="6">
    <source>
        <dbReference type="ARBA" id="ARBA00022777"/>
    </source>
</evidence>
<dbReference type="InterPro" id="IPR003018">
    <property type="entry name" value="GAF"/>
</dbReference>
<evidence type="ECO:0000256" key="8">
    <source>
        <dbReference type="ARBA" id="ARBA00022840"/>
    </source>
</evidence>
<proteinExistence type="predicted"/>
<dbReference type="EMBL" id="VKHS01000803">
    <property type="protein sequence ID" value="MBB0232198.1"/>
    <property type="molecule type" value="Genomic_DNA"/>
</dbReference>
<comment type="caution">
    <text evidence="18">The sequence shown here is derived from an EMBL/GenBank/DDBJ whole genome shotgun (WGS) entry which is preliminary data.</text>
</comment>
<evidence type="ECO:0000313" key="19">
    <source>
        <dbReference type="Proteomes" id="UP000530234"/>
    </source>
</evidence>
<accession>A0A7W3T7F5</accession>
<dbReference type="AlphaFoldDB" id="A0A7W3T7F5"/>
<evidence type="ECO:0000256" key="12">
    <source>
        <dbReference type="ARBA" id="ARBA00047761"/>
    </source>
</evidence>
<dbReference type="Gene3D" id="3.30.565.10">
    <property type="entry name" value="Histidine kinase-like ATPase, C-terminal domain"/>
    <property type="match status" value="1"/>
</dbReference>
<keyword evidence="4" id="KW-0479">Metal-binding</keyword>
<evidence type="ECO:0000256" key="14">
    <source>
        <dbReference type="ARBA" id="ARBA00075117"/>
    </source>
</evidence>
<dbReference type="Pfam" id="PF07228">
    <property type="entry name" value="SpoIIE"/>
    <property type="match status" value="1"/>
</dbReference>
<keyword evidence="10" id="KW-0904">Protein phosphatase</keyword>
<dbReference type="InterPro" id="IPR052016">
    <property type="entry name" value="Bact_Sigma-Reg"/>
</dbReference>